<evidence type="ECO:0000313" key="1">
    <source>
        <dbReference type="EMBL" id="WOY97122.1"/>
    </source>
</evidence>
<sequence length="242" mass="26730">MNGDAEVIVLACWSDEVMDPLTRDDPERTWQGRFVPIAGHWGYAFGWWALELEKMRARKGLLRASEVAAGGRIRIQPKFYFATRTTTASGCGCSKRAGWWKSPFRAPGVSTSRHRLVRLRAEETIASSSRGELLKQLQSQQTMSAVWDVLRGQAGAPTVRQIAQATGEARGSVASALNGDLQGHRAIESVYGYLVAGRDELAHGTQKPQTLRACRESTRWFVLALVKVEEPGDLVWCPETGC</sequence>
<evidence type="ECO:0000313" key="2">
    <source>
        <dbReference type="Proteomes" id="UP001303608"/>
    </source>
</evidence>
<proteinExistence type="predicted"/>
<dbReference type="Proteomes" id="UP001303608">
    <property type="component" value="Chromosome"/>
</dbReference>
<name>A0ACD4WGU2_STRVN</name>
<organism evidence="1 2">
    <name type="scientific">Streptomyces violaceoruber</name>
    <dbReference type="NCBI Taxonomy" id="1935"/>
    <lineage>
        <taxon>Bacteria</taxon>
        <taxon>Bacillati</taxon>
        <taxon>Actinomycetota</taxon>
        <taxon>Actinomycetes</taxon>
        <taxon>Kitasatosporales</taxon>
        <taxon>Streptomycetaceae</taxon>
        <taxon>Streptomyces</taxon>
        <taxon>Streptomyces violaceoruber group</taxon>
    </lineage>
</organism>
<dbReference type="EMBL" id="CP137734">
    <property type="protein sequence ID" value="WOY97122.1"/>
    <property type="molecule type" value="Genomic_DNA"/>
</dbReference>
<reference evidence="1" key="1">
    <citation type="submission" date="2023-10" db="EMBL/GenBank/DDBJ databases">
        <title>The genome sequence of Streptomyces violaceoruber CGMCC 4.1801.</title>
        <authorList>
            <person name="Mo P."/>
        </authorList>
    </citation>
    <scope>NUCLEOTIDE SEQUENCE</scope>
    <source>
        <strain evidence="1">CGMCC 4.1801</strain>
    </source>
</reference>
<keyword evidence="2" id="KW-1185">Reference proteome</keyword>
<protein>
    <submittedName>
        <fullName evidence="1">Uncharacterized protein</fullName>
    </submittedName>
</protein>
<accession>A0ACD4WGU2</accession>
<gene>
    <name evidence="1" type="ORF">R2E43_06565</name>
</gene>